<gene>
    <name evidence="1" type="ORF">CJ199_02170</name>
</gene>
<dbReference type="Proteomes" id="UP000235598">
    <property type="component" value="Unassembled WGS sequence"/>
</dbReference>
<sequence>MNKKLQTVIAGTALAGILAVSGCSSDDQQSESFSFSGNSLDIVHDNAHIPVTVTSHDDGSDVLVEVTTQTRGQSPVTPAWSLSDGTLYLDSPCGGNWIGYCEGSYSVQVPDGVEVSINGAPEPVG</sequence>
<comment type="caution">
    <text evidence="1">The sequence shown here is derived from an EMBL/GenBank/DDBJ whole genome shotgun (WGS) entry which is preliminary data.</text>
</comment>
<dbReference type="EMBL" id="PNHK01000001">
    <property type="protein sequence ID" value="PMD06207.1"/>
    <property type="molecule type" value="Genomic_DNA"/>
</dbReference>
<reference evidence="1 2" key="1">
    <citation type="submission" date="2017-09" db="EMBL/GenBank/DDBJ databases">
        <title>Bacterial strain isolated from the female urinary microbiota.</title>
        <authorList>
            <person name="Thomas-White K."/>
            <person name="Kumar N."/>
            <person name="Forster S."/>
            <person name="Putonti C."/>
            <person name="Lawley T."/>
            <person name="Wolfe A.J."/>
        </authorList>
    </citation>
    <scope>NUCLEOTIDE SEQUENCE [LARGE SCALE GENOMIC DNA]</scope>
    <source>
        <strain evidence="1 2">UMB1301</strain>
    </source>
</reference>
<accession>A0A2N6VQ24</accession>
<protein>
    <recommendedName>
        <fullName evidence="3">Lipoprotein</fullName>
    </recommendedName>
</protein>
<dbReference type="PROSITE" id="PS51257">
    <property type="entry name" value="PROKAR_LIPOPROTEIN"/>
    <property type="match status" value="1"/>
</dbReference>
<dbReference type="AlphaFoldDB" id="A0A2N6VQ24"/>
<evidence type="ECO:0000313" key="1">
    <source>
        <dbReference type="EMBL" id="PMD06207.1"/>
    </source>
</evidence>
<name>A0A2N6VQ24_9MICO</name>
<evidence type="ECO:0008006" key="3">
    <source>
        <dbReference type="Google" id="ProtNLM"/>
    </source>
</evidence>
<organism evidence="1 2">
    <name type="scientific">Brevibacterium paucivorans</name>
    <dbReference type="NCBI Taxonomy" id="170994"/>
    <lineage>
        <taxon>Bacteria</taxon>
        <taxon>Bacillati</taxon>
        <taxon>Actinomycetota</taxon>
        <taxon>Actinomycetes</taxon>
        <taxon>Micrococcales</taxon>
        <taxon>Brevibacteriaceae</taxon>
        <taxon>Brevibacterium</taxon>
    </lineage>
</organism>
<proteinExistence type="predicted"/>
<evidence type="ECO:0000313" key="2">
    <source>
        <dbReference type="Proteomes" id="UP000235598"/>
    </source>
</evidence>